<feature type="chain" id="PRO_5039017614" description="Transporter" evidence="1">
    <location>
        <begin position="20"/>
        <end position="270"/>
    </location>
</feature>
<dbReference type="EMBL" id="JADKGY010000029">
    <property type="protein sequence ID" value="MBK9984227.1"/>
    <property type="molecule type" value="Genomic_DNA"/>
</dbReference>
<dbReference type="Gene3D" id="2.40.160.60">
    <property type="entry name" value="Outer membrane protein transport protein (OMPP1/FadL/TodX)"/>
    <property type="match status" value="1"/>
</dbReference>
<name>A0A9D7SW65_9BACT</name>
<sequence>MIRLPFVLFLSFLVQLSIAQSGPNLFSGTGYLSNGQIGLLLEDAEAGIVLPAMLAERTTGGWEVGASKRTGLTDLTELAASAHIKLPWKDQIAIGVQHTGIDGFSEQRITLSYARRLFEKLNLGVQFDLNRNTAEELDDLYATSWSVSIHAPLMKELSMSAWIYNPLGDIGTLDLPSMARVGILYKPSDKVGVAVEVEKDWRHIARFKAGINYRIHPRLAIRWGVGTEPGIINAGISWNLLQNMALSGGWRYHSQLGSSLSAGLSSFKYK</sequence>
<evidence type="ECO:0000256" key="1">
    <source>
        <dbReference type="SAM" id="SignalP"/>
    </source>
</evidence>
<evidence type="ECO:0000313" key="2">
    <source>
        <dbReference type="EMBL" id="MBK9984227.1"/>
    </source>
</evidence>
<organism evidence="2 3">
    <name type="scientific">Candidatus Opimibacter skivensis</name>
    <dbReference type="NCBI Taxonomy" id="2982028"/>
    <lineage>
        <taxon>Bacteria</taxon>
        <taxon>Pseudomonadati</taxon>
        <taxon>Bacteroidota</taxon>
        <taxon>Saprospiria</taxon>
        <taxon>Saprospirales</taxon>
        <taxon>Saprospiraceae</taxon>
        <taxon>Candidatus Opimibacter</taxon>
    </lineage>
</organism>
<feature type="signal peptide" evidence="1">
    <location>
        <begin position="1"/>
        <end position="19"/>
    </location>
</feature>
<gene>
    <name evidence="2" type="ORF">IPP15_17960</name>
</gene>
<reference evidence="2 3" key="1">
    <citation type="submission" date="2020-10" db="EMBL/GenBank/DDBJ databases">
        <title>Connecting structure to function with the recovery of over 1000 high-quality activated sludge metagenome-assembled genomes encoding full-length rRNA genes using long-read sequencing.</title>
        <authorList>
            <person name="Singleton C.M."/>
            <person name="Petriglieri F."/>
            <person name="Kristensen J.M."/>
            <person name="Kirkegaard R.H."/>
            <person name="Michaelsen T.Y."/>
            <person name="Andersen M.H."/>
            <person name="Karst S.M."/>
            <person name="Dueholm M.S."/>
            <person name="Nielsen P.H."/>
            <person name="Albertsen M."/>
        </authorList>
    </citation>
    <scope>NUCLEOTIDE SEQUENCE [LARGE SCALE GENOMIC DNA]</scope>
    <source>
        <strain evidence="2">Ribe_18-Q3-R11-54_MAXAC.273</strain>
    </source>
</reference>
<evidence type="ECO:0008006" key="4">
    <source>
        <dbReference type="Google" id="ProtNLM"/>
    </source>
</evidence>
<keyword evidence="1" id="KW-0732">Signal</keyword>
<dbReference type="SUPFAM" id="SSF56935">
    <property type="entry name" value="Porins"/>
    <property type="match status" value="1"/>
</dbReference>
<protein>
    <recommendedName>
        <fullName evidence="4">Transporter</fullName>
    </recommendedName>
</protein>
<dbReference type="Proteomes" id="UP000808337">
    <property type="component" value="Unassembled WGS sequence"/>
</dbReference>
<evidence type="ECO:0000313" key="3">
    <source>
        <dbReference type="Proteomes" id="UP000808337"/>
    </source>
</evidence>
<dbReference type="AlphaFoldDB" id="A0A9D7SW65"/>
<accession>A0A9D7SW65</accession>
<comment type="caution">
    <text evidence="2">The sequence shown here is derived from an EMBL/GenBank/DDBJ whole genome shotgun (WGS) entry which is preliminary data.</text>
</comment>
<proteinExistence type="predicted"/>